<dbReference type="Gene3D" id="3.20.20.80">
    <property type="entry name" value="Glycosidases"/>
    <property type="match status" value="1"/>
</dbReference>
<organism evidence="2 3">
    <name type="scientific">Victivallis vadensis</name>
    <dbReference type="NCBI Taxonomy" id="172901"/>
    <lineage>
        <taxon>Bacteria</taxon>
        <taxon>Pseudomonadati</taxon>
        <taxon>Lentisphaerota</taxon>
        <taxon>Lentisphaeria</taxon>
        <taxon>Victivallales</taxon>
        <taxon>Victivallaceae</taxon>
        <taxon>Victivallis</taxon>
    </lineage>
</organism>
<dbReference type="InterPro" id="IPR017853">
    <property type="entry name" value="GH"/>
</dbReference>
<dbReference type="EMBL" id="JABAEW010000017">
    <property type="protein sequence ID" value="NMD87029.1"/>
    <property type="molecule type" value="Genomic_DNA"/>
</dbReference>
<accession>A0A848B0H7</accession>
<protein>
    <recommendedName>
        <fullName evidence="4">Asl1-like glycosyl hydrolase catalytic domain-containing protein</fullName>
    </recommendedName>
</protein>
<feature type="signal peptide" evidence="1">
    <location>
        <begin position="1"/>
        <end position="23"/>
    </location>
</feature>
<name>A0A848B0H7_9BACT</name>
<evidence type="ECO:0000313" key="3">
    <source>
        <dbReference type="Proteomes" id="UP000576225"/>
    </source>
</evidence>
<comment type="caution">
    <text evidence="2">The sequence shown here is derived from an EMBL/GenBank/DDBJ whole genome shotgun (WGS) entry which is preliminary data.</text>
</comment>
<evidence type="ECO:0000256" key="1">
    <source>
        <dbReference type="SAM" id="SignalP"/>
    </source>
</evidence>
<dbReference type="AlphaFoldDB" id="A0A848B0H7"/>
<dbReference type="SUPFAM" id="SSF51445">
    <property type="entry name" value="(Trans)glycosidases"/>
    <property type="match status" value="1"/>
</dbReference>
<gene>
    <name evidence="2" type="ORF">HF882_10575</name>
</gene>
<dbReference type="RefSeq" id="WP_168962588.1">
    <property type="nucleotide sequence ID" value="NZ_JABAEW010000017.1"/>
</dbReference>
<evidence type="ECO:0008006" key="4">
    <source>
        <dbReference type="Google" id="ProtNLM"/>
    </source>
</evidence>
<keyword evidence="1" id="KW-0732">Signal</keyword>
<feature type="chain" id="PRO_5032571344" description="Asl1-like glycosyl hydrolase catalytic domain-containing protein" evidence="1">
    <location>
        <begin position="24"/>
        <end position="719"/>
    </location>
</feature>
<dbReference type="Proteomes" id="UP000576225">
    <property type="component" value="Unassembled WGS sequence"/>
</dbReference>
<reference evidence="2 3" key="1">
    <citation type="submission" date="2020-04" db="EMBL/GenBank/DDBJ databases">
        <authorList>
            <person name="Hitch T.C.A."/>
            <person name="Wylensek D."/>
            <person name="Clavel T."/>
        </authorList>
    </citation>
    <scope>NUCLEOTIDE SEQUENCE [LARGE SCALE GENOMIC DNA]</scope>
    <source>
        <strain evidence="2 3">COR2-253-APC-1A</strain>
    </source>
</reference>
<evidence type="ECO:0000313" key="2">
    <source>
        <dbReference type="EMBL" id="NMD87029.1"/>
    </source>
</evidence>
<proteinExistence type="predicted"/>
<sequence length="719" mass="80587">MMMMRIGLIVAAASLVMAAWADAPLFDFGEGERSLWLTDAATGEKVFRFGNLSFQWAPQNATAGRITPLDRNGYRVELEFQNDVTGKCRGNYEVHPDGNRIVVDYTLNIPEEVTTDGVIFERFIPGGQLKPLFKSGIWFRHANGGVPYEAKGAVLRPFPGKRLTVWEKVDGNPAWGGEYQQHIVFRKDEKDPTIRHARVEFMVLPNGFDASTAAAVFNRQVLALNVTTAKPFHLFDVGETPEFKLTVFNPSLRPAEAELRVNATAYDGTETIRENRRCMLAPQGKTELSFTLPKAEQPDIWFIEAVGTVDGKETFLRSTVAAMDRHEFQGAPQGVFGISAFFPIPDRKSALELLRRIGVRHLRSENGNELRTYGMDAGYHSAYTPKEWAGKSPEEQEKRIREHIAKIKANGATHWEFGNENDFKKPEEAAAYVELLRRIRPILDAEAPGVKLLSIGFANGFGGIKSLDLVAQAGGWPLLDGIAYHLGRGNTVPDLENVGDGWFYLSSLQELEKLMKKHGVKPVYLTEIYTPTFPNTFWDDSLRNATENVPLSYAIALAHDVKIAHYYQLNDSVWFDIGGVNSNDREYSFGMLYRNGNVKPTLLAYQTAAKMLDAAKFEKKWKSGKCSKGYIFTKPDGSRVALLWDRTDGYGLNQKKTEFAGQEPWIAFWKTRTPVRLKCTGTEIKVINPIGQLRRIPAKNGYAEVNLSGEPIWVVGAEF</sequence>